<dbReference type="PRINTS" id="PR01727">
    <property type="entry name" value="DNABINDINGHU"/>
</dbReference>
<evidence type="ECO:0000256" key="7">
    <source>
        <dbReference type="ARBA" id="ARBA00023172"/>
    </source>
</evidence>
<gene>
    <name evidence="9" type="ORF">GMD42_09035</name>
</gene>
<sequence>MEDLPKQAVKEQQKDETALVLGTLLKEGDTLTKSHLADVIYEQFGLPKRFCKEIVDLFFDEALECLVRGEELKLSNFGVFSIKQKSERPGRNPKSGESAIIKARQVVSFHPSGQLRKEVVEGRKHAAIALQASGAR</sequence>
<dbReference type="GO" id="GO:0003677">
    <property type="term" value="F:DNA binding"/>
    <property type="evidence" value="ECO:0007669"/>
    <property type="project" value="UniProtKB-KW"/>
</dbReference>
<dbReference type="EMBL" id="WNCL01000028">
    <property type="protein sequence ID" value="MTU43759.1"/>
    <property type="molecule type" value="Genomic_DNA"/>
</dbReference>
<dbReference type="RefSeq" id="WP_008812396.1">
    <property type="nucleotide sequence ID" value="NZ_CAJUON010000020.1"/>
</dbReference>
<evidence type="ECO:0000256" key="5">
    <source>
        <dbReference type="ARBA" id="ARBA00023125"/>
    </source>
</evidence>
<dbReference type="GO" id="GO:0006417">
    <property type="term" value="P:regulation of translation"/>
    <property type="evidence" value="ECO:0007669"/>
    <property type="project" value="UniProtKB-KW"/>
</dbReference>
<comment type="similarity">
    <text evidence="1 8">Belongs to the bacterial histone-like protein family.</text>
</comment>
<dbReference type="InterPro" id="IPR010992">
    <property type="entry name" value="IHF-like_DNA-bd_dom_sf"/>
</dbReference>
<dbReference type="GO" id="GO:0006355">
    <property type="term" value="P:regulation of DNA-templated transcription"/>
    <property type="evidence" value="ECO:0007669"/>
    <property type="project" value="InterPro"/>
</dbReference>
<evidence type="ECO:0000256" key="6">
    <source>
        <dbReference type="ARBA" id="ARBA00023163"/>
    </source>
</evidence>
<dbReference type="GO" id="GO:0030527">
    <property type="term" value="F:structural constituent of chromatin"/>
    <property type="evidence" value="ECO:0007669"/>
    <property type="project" value="InterPro"/>
</dbReference>
<evidence type="ECO:0000256" key="3">
    <source>
        <dbReference type="ARBA" id="ARBA00022845"/>
    </source>
</evidence>
<dbReference type="GO" id="GO:0005829">
    <property type="term" value="C:cytosol"/>
    <property type="evidence" value="ECO:0007669"/>
    <property type="project" value="TreeGrafter"/>
</dbReference>
<dbReference type="GO" id="GO:0006310">
    <property type="term" value="P:DNA recombination"/>
    <property type="evidence" value="ECO:0007669"/>
    <property type="project" value="UniProtKB-KW"/>
</dbReference>
<dbReference type="GeneID" id="43348533"/>
<dbReference type="SUPFAM" id="SSF47729">
    <property type="entry name" value="IHF-like DNA-binding proteins"/>
    <property type="match status" value="1"/>
</dbReference>
<name>A0A6I3S9V9_9BURK</name>
<keyword evidence="7" id="KW-0233">DNA recombination</keyword>
<evidence type="ECO:0000256" key="1">
    <source>
        <dbReference type="ARBA" id="ARBA00010529"/>
    </source>
</evidence>
<keyword evidence="6" id="KW-0804">Transcription</keyword>
<keyword evidence="4" id="KW-0805">Transcription regulation</keyword>
<dbReference type="GO" id="GO:0009893">
    <property type="term" value="P:positive regulation of metabolic process"/>
    <property type="evidence" value="ECO:0007669"/>
    <property type="project" value="UniProtKB-ARBA"/>
</dbReference>
<evidence type="ECO:0000256" key="8">
    <source>
        <dbReference type="RuleBase" id="RU003939"/>
    </source>
</evidence>
<dbReference type="Pfam" id="PF00216">
    <property type="entry name" value="Bac_DNA_binding"/>
    <property type="match status" value="1"/>
</dbReference>
<evidence type="ECO:0000313" key="9">
    <source>
        <dbReference type="EMBL" id="MTU43759.1"/>
    </source>
</evidence>
<accession>A0A6I3S9V9</accession>
<dbReference type="PANTHER" id="PTHR33175">
    <property type="entry name" value="DNA-BINDING PROTEIN HU"/>
    <property type="match status" value="1"/>
</dbReference>
<protein>
    <recommendedName>
        <fullName evidence="2">Integration host factor subunit alpha</fullName>
    </recommendedName>
</protein>
<evidence type="ECO:0000256" key="4">
    <source>
        <dbReference type="ARBA" id="ARBA00023015"/>
    </source>
</evidence>
<proteinExistence type="inferred from homology"/>
<dbReference type="InterPro" id="IPR000119">
    <property type="entry name" value="Hist_DNA-bd"/>
</dbReference>
<keyword evidence="5" id="KW-0238">DNA-binding</keyword>
<dbReference type="NCBIfam" id="NF001401">
    <property type="entry name" value="PRK00285.1"/>
    <property type="match status" value="1"/>
</dbReference>
<keyword evidence="3" id="KW-0810">Translation regulation</keyword>
<dbReference type="SMART" id="SM00411">
    <property type="entry name" value="BHL"/>
    <property type="match status" value="1"/>
</dbReference>
<dbReference type="Gene3D" id="4.10.520.10">
    <property type="entry name" value="IHF-like DNA-binding proteins"/>
    <property type="match status" value="1"/>
</dbReference>
<reference evidence="9 10" key="1">
    <citation type="journal article" date="2019" name="Nat. Med.">
        <title>A library of human gut bacterial isolates paired with longitudinal multiomics data enables mechanistic microbiome research.</title>
        <authorList>
            <person name="Poyet M."/>
            <person name="Groussin M."/>
            <person name="Gibbons S.M."/>
            <person name="Avila-Pacheco J."/>
            <person name="Jiang X."/>
            <person name="Kearney S.M."/>
            <person name="Perrotta A.R."/>
            <person name="Berdy B."/>
            <person name="Zhao S."/>
            <person name="Lieberman T.D."/>
            <person name="Swanson P.K."/>
            <person name="Smith M."/>
            <person name="Roesemann S."/>
            <person name="Alexander J.E."/>
            <person name="Rich S.A."/>
            <person name="Livny J."/>
            <person name="Vlamakis H."/>
            <person name="Clish C."/>
            <person name="Bullock K."/>
            <person name="Deik A."/>
            <person name="Scott J."/>
            <person name="Pierce K.A."/>
            <person name="Xavier R.J."/>
            <person name="Alm E.J."/>
        </authorList>
    </citation>
    <scope>NUCLEOTIDE SEQUENCE [LARGE SCALE GENOMIC DNA]</scope>
    <source>
        <strain evidence="9 10">BIOML-A2</strain>
    </source>
</reference>
<evidence type="ECO:0000256" key="2">
    <source>
        <dbReference type="ARBA" id="ARBA00018329"/>
    </source>
</evidence>
<evidence type="ECO:0000313" key="10">
    <source>
        <dbReference type="Proteomes" id="UP000462362"/>
    </source>
</evidence>
<dbReference type="AlphaFoldDB" id="A0A6I3S9V9"/>
<dbReference type="InterPro" id="IPR005684">
    <property type="entry name" value="IHF_alpha"/>
</dbReference>
<dbReference type="Proteomes" id="UP000462362">
    <property type="component" value="Unassembled WGS sequence"/>
</dbReference>
<comment type="caution">
    <text evidence="9">The sequence shown here is derived from an EMBL/GenBank/DDBJ whole genome shotgun (WGS) entry which is preliminary data.</text>
</comment>
<dbReference type="PANTHER" id="PTHR33175:SF2">
    <property type="entry name" value="INTEGRATION HOST FACTOR SUBUNIT ALPHA"/>
    <property type="match status" value="1"/>
</dbReference>
<organism evidence="9 10">
    <name type="scientific">Parasutterella excrementihominis</name>
    <dbReference type="NCBI Taxonomy" id="487175"/>
    <lineage>
        <taxon>Bacteria</taxon>
        <taxon>Pseudomonadati</taxon>
        <taxon>Pseudomonadota</taxon>
        <taxon>Betaproteobacteria</taxon>
        <taxon>Burkholderiales</taxon>
        <taxon>Sutterellaceae</taxon>
        <taxon>Parasutterella</taxon>
    </lineage>
</organism>
<dbReference type="CDD" id="cd13835">
    <property type="entry name" value="IHF_A"/>
    <property type="match status" value="1"/>
</dbReference>